<accession>A0ABV4CCD7</accession>
<comment type="caution">
    <text evidence="2">The sequence shown here is derived from an EMBL/GenBank/DDBJ whole genome shotgun (WGS) entry which is preliminary data.</text>
</comment>
<name>A0ABV4CCD7_9PSEU</name>
<gene>
    <name evidence="2" type="ORF">AB8O55_03475</name>
</gene>
<keyword evidence="3" id="KW-1185">Reference proteome</keyword>
<dbReference type="Proteomes" id="UP001564626">
    <property type="component" value="Unassembled WGS sequence"/>
</dbReference>
<dbReference type="EMBL" id="JBGEHV010000004">
    <property type="protein sequence ID" value="MEY8038444.1"/>
    <property type="molecule type" value="Genomic_DNA"/>
</dbReference>
<feature type="compositionally biased region" description="Acidic residues" evidence="1">
    <location>
        <begin position="135"/>
        <end position="150"/>
    </location>
</feature>
<sequence>MSNPLNDPRLSELVAQLDDALTAGEQVAEEAARTSTAAPGLTEEDIAELERHARGGGATPELAELQRRIDAGEFSWQDVLAGRVSDDPGVQRGLAAGMADVQEASTLLHEGHDVDDIIAAKGAEAGPVGRRPGPSEDDWDDDWEQEPDRW</sequence>
<dbReference type="RefSeq" id="WP_369774564.1">
    <property type="nucleotide sequence ID" value="NZ_JBGEHV010000004.1"/>
</dbReference>
<proteinExistence type="predicted"/>
<evidence type="ECO:0000313" key="2">
    <source>
        <dbReference type="EMBL" id="MEY8038444.1"/>
    </source>
</evidence>
<organism evidence="2 3">
    <name type="scientific">Saccharopolyspora cebuensis</name>
    <dbReference type="NCBI Taxonomy" id="418759"/>
    <lineage>
        <taxon>Bacteria</taxon>
        <taxon>Bacillati</taxon>
        <taxon>Actinomycetota</taxon>
        <taxon>Actinomycetes</taxon>
        <taxon>Pseudonocardiales</taxon>
        <taxon>Pseudonocardiaceae</taxon>
        <taxon>Saccharopolyspora</taxon>
    </lineage>
</organism>
<evidence type="ECO:0000313" key="3">
    <source>
        <dbReference type="Proteomes" id="UP001564626"/>
    </source>
</evidence>
<reference evidence="2 3" key="1">
    <citation type="submission" date="2024-08" db="EMBL/GenBank/DDBJ databases">
        <title>Genome mining of Saccharopolyspora cebuensis PGLac3 from Nigerian medicinal plant.</title>
        <authorList>
            <person name="Ezeobiora C.E."/>
            <person name="Igbokwe N.H."/>
            <person name="Amin D.H."/>
            <person name="Mendie U.E."/>
        </authorList>
    </citation>
    <scope>NUCLEOTIDE SEQUENCE [LARGE SCALE GENOMIC DNA]</scope>
    <source>
        <strain evidence="2 3">PGLac3</strain>
    </source>
</reference>
<feature type="region of interest" description="Disordered" evidence="1">
    <location>
        <begin position="117"/>
        <end position="150"/>
    </location>
</feature>
<protein>
    <submittedName>
        <fullName evidence="2">Uncharacterized protein</fullName>
    </submittedName>
</protein>
<evidence type="ECO:0000256" key="1">
    <source>
        <dbReference type="SAM" id="MobiDB-lite"/>
    </source>
</evidence>